<dbReference type="GO" id="GO:0008835">
    <property type="term" value="F:diaminohydroxyphosphoribosylaminopyrimidine deaminase activity"/>
    <property type="evidence" value="ECO:0007669"/>
    <property type="project" value="TreeGrafter"/>
</dbReference>
<dbReference type="Pfam" id="PF00383">
    <property type="entry name" value="dCMP_cyt_deam_1"/>
    <property type="match status" value="1"/>
</dbReference>
<keyword evidence="1" id="KW-0479">Metal-binding</keyword>
<dbReference type="PANTHER" id="PTHR11079:SF162">
    <property type="entry name" value="RIBOFLAVIN BIOSYNTHESIS PROTEIN PYRD, CHLOROPLASTIC"/>
    <property type="match status" value="1"/>
</dbReference>
<dbReference type="GO" id="GO:0008270">
    <property type="term" value="F:zinc ion binding"/>
    <property type="evidence" value="ECO:0007669"/>
    <property type="project" value="InterPro"/>
</dbReference>
<dbReference type="AlphaFoldDB" id="A0A381V5K4"/>
<dbReference type="EMBL" id="UINC01007917">
    <property type="protein sequence ID" value="SVA35659.1"/>
    <property type="molecule type" value="Genomic_DNA"/>
</dbReference>
<dbReference type="InterPro" id="IPR002125">
    <property type="entry name" value="CMP_dCMP_dom"/>
</dbReference>
<accession>A0A381V5K4</accession>
<evidence type="ECO:0000259" key="3">
    <source>
        <dbReference type="PROSITE" id="PS51747"/>
    </source>
</evidence>
<dbReference type="PROSITE" id="PS00903">
    <property type="entry name" value="CYT_DCMP_DEAMINASES_1"/>
    <property type="match status" value="1"/>
</dbReference>
<keyword evidence="2" id="KW-0862">Zinc</keyword>
<evidence type="ECO:0000256" key="2">
    <source>
        <dbReference type="ARBA" id="ARBA00022833"/>
    </source>
</evidence>
<evidence type="ECO:0000313" key="4">
    <source>
        <dbReference type="EMBL" id="SVA35659.1"/>
    </source>
</evidence>
<feature type="domain" description="CMP/dCMP-type deaminase" evidence="3">
    <location>
        <begin position="11"/>
        <end position="128"/>
    </location>
</feature>
<dbReference type="PROSITE" id="PS51747">
    <property type="entry name" value="CYT_DCMP_DEAMINASES_2"/>
    <property type="match status" value="1"/>
</dbReference>
<gene>
    <name evidence="4" type="ORF">METZ01_LOCUS88513</name>
</gene>
<evidence type="ECO:0000256" key="1">
    <source>
        <dbReference type="ARBA" id="ARBA00022723"/>
    </source>
</evidence>
<dbReference type="InterPro" id="IPR016192">
    <property type="entry name" value="APOBEC/CMP_deaminase_Zn-bd"/>
</dbReference>
<organism evidence="4">
    <name type="scientific">marine metagenome</name>
    <dbReference type="NCBI Taxonomy" id="408172"/>
    <lineage>
        <taxon>unclassified sequences</taxon>
        <taxon>metagenomes</taxon>
        <taxon>ecological metagenomes</taxon>
    </lineage>
</organism>
<reference evidence="4" key="1">
    <citation type="submission" date="2018-05" db="EMBL/GenBank/DDBJ databases">
        <authorList>
            <person name="Lanie J.A."/>
            <person name="Ng W.-L."/>
            <person name="Kazmierczak K.M."/>
            <person name="Andrzejewski T.M."/>
            <person name="Davidsen T.M."/>
            <person name="Wayne K.J."/>
            <person name="Tettelin H."/>
            <person name="Glass J.I."/>
            <person name="Rusch D."/>
            <person name="Podicherti R."/>
            <person name="Tsui H.-C.T."/>
            <person name="Winkler M.E."/>
        </authorList>
    </citation>
    <scope>NUCLEOTIDE SEQUENCE</scope>
</reference>
<dbReference type="CDD" id="cd01284">
    <property type="entry name" value="Riboflavin_deaminase-reductase"/>
    <property type="match status" value="1"/>
</dbReference>
<protein>
    <recommendedName>
        <fullName evidence="3">CMP/dCMP-type deaminase domain-containing protein</fullName>
    </recommendedName>
</protein>
<proteinExistence type="predicted"/>
<dbReference type="InterPro" id="IPR016193">
    <property type="entry name" value="Cytidine_deaminase-like"/>
</dbReference>
<sequence length="156" mass="17365">MPLLLLLYMSEIKLRFMKRALELGEQVRNKTGDNPWVGCVIVRGEKVLGEGHTHPPGEAHAEADAILNAEKQGHSLTGSTLYCTLEPCSFHGRTPSCAETIVEKQISHVVIAIRDPHPKVNAEGVRMLRESGVLVTEGIEEQDARKSLKDWLLKYE</sequence>
<dbReference type="Gene3D" id="3.40.140.10">
    <property type="entry name" value="Cytidine Deaminase, domain 2"/>
    <property type="match status" value="1"/>
</dbReference>
<dbReference type="PANTHER" id="PTHR11079">
    <property type="entry name" value="CYTOSINE DEAMINASE FAMILY MEMBER"/>
    <property type="match status" value="1"/>
</dbReference>
<name>A0A381V5K4_9ZZZZ</name>
<dbReference type="SUPFAM" id="SSF53927">
    <property type="entry name" value="Cytidine deaminase-like"/>
    <property type="match status" value="1"/>
</dbReference>